<gene>
    <name evidence="1" type="ORF">HII31_00293</name>
</gene>
<dbReference type="PANTHER" id="PTHR38790:SF4">
    <property type="entry name" value="2EXR DOMAIN-CONTAINING PROTEIN"/>
    <property type="match status" value="1"/>
</dbReference>
<dbReference type="Proteomes" id="UP000660729">
    <property type="component" value="Unassembled WGS sequence"/>
</dbReference>
<protein>
    <recommendedName>
        <fullName evidence="3">F-box domain-containing protein</fullName>
    </recommendedName>
</protein>
<keyword evidence="2" id="KW-1185">Reference proteome</keyword>
<dbReference type="AlphaFoldDB" id="A0A8H6VS41"/>
<comment type="caution">
    <text evidence="1">The sequence shown here is derived from an EMBL/GenBank/DDBJ whole genome shotgun (WGS) entry which is preliminary data.</text>
</comment>
<name>A0A8H6VS41_9PEZI</name>
<evidence type="ECO:0008006" key="3">
    <source>
        <dbReference type="Google" id="ProtNLM"/>
    </source>
</evidence>
<dbReference type="PANTHER" id="PTHR38790">
    <property type="entry name" value="2EXR DOMAIN-CONTAINING PROTEIN-RELATED"/>
    <property type="match status" value="1"/>
</dbReference>
<dbReference type="EMBL" id="JABCIY010000001">
    <property type="protein sequence ID" value="KAF7198554.1"/>
    <property type="molecule type" value="Genomic_DNA"/>
</dbReference>
<evidence type="ECO:0000313" key="1">
    <source>
        <dbReference type="EMBL" id="KAF7198554.1"/>
    </source>
</evidence>
<organism evidence="1 2">
    <name type="scientific">Pseudocercospora fuligena</name>
    <dbReference type="NCBI Taxonomy" id="685502"/>
    <lineage>
        <taxon>Eukaryota</taxon>
        <taxon>Fungi</taxon>
        <taxon>Dikarya</taxon>
        <taxon>Ascomycota</taxon>
        <taxon>Pezizomycotina</taxon>
        <taxon>Dothideomycetes</taxon>
        <taxon>Dothideomycetidae</taxon>
        <taxon>Mycosphaerellales</taxon>
        <taxon>Mycosphaerellaceae</taxon>
        <taxon>Pseudocercospora</taxon>
    </lineage>
</organism>
<accession>A0A8H6VS41</accession>
<reference evidence="1" key="1">
    <citation type="submission" date="2020-04" db="EMBL/GenBank/DDBJ databases">
        <title>Draft genome resource of the tomato pathogen Pseudocercospora fuligena.</title>
        <authorList>
            <person name="Zaccaron A."/>
        </authorList>
    </citation>
    <scope>NUCLEOTIDE SEQUENCE</scope>
    <source>
        <strain evidence="1">PF001</strain>
    </source>
</reference>
<proteinExistence type="predicted"/>
<sequence>MSSSPLDCCDFDMYSEGVPVPEQFLPSAKLSRSRHSSYDSGFCDQCAGTPPHSNESTTQHQEATFLSTSRSPFLRLPADIRNIIYNFTFFESSGIHVDFNADSPYPRRTSIISNPDTTSSIFSLSLTCKEIYNETCNLPFWLNTTNFHVPILQDLWTLQNATFYAQPNSGTPSSTAWPMLPPSPGSRRRVIELPPASLTAKSPLLRQKAQEYVTLAMRLPHLDDIVSRLNYTICEPTRIGRLNKVHIHLGGQTNNVFIERFFTAWSEVLPSLFALEAAVRDLRVSFALRVSRRIVVDYEFSVSNGGVKCLQEMDRCIVVPYAGDLTLPELATINSIRSKIWKGFFGEDGKPPTSFKLPQKTHLPTPGCVTNAGGFDEAVLASMSTPVA</sequence>
<evidence type="ECO:0000313" key="2">
    <source>
        <dbReference type="Proteomes" id="UP000660729"/>
    </source>
</evidence>
<dbReference type="OrthoDB" id="5413827at2759"/>